<evidence type="ECO:0000259" key="11">
    <source>
        <dbReference type="Pfam" id="PF24878"/>
    </source>
</evidence>
<feature type="transmembrane region" description="Helical" evidence="9">
    <location>
        <begin position="371"/>
        <end position="391"/>
    </location>
</feature>
<evidence type="ECO:0000256" key="3">
    <source>
        <dbReference type="ARBA" id="ARBA00022676"/>
    </source>
</evidence>
<dbReference type="GO" id="GO:0009103">
    <property type="term" value="P:lipopolysaccharide biosynthetic process"/>
    <property type="evidence" value="ECO:0007669"/>
    <property type="project" value="UniProtKB-ARBA"/>
</dbReference>
<feature type="region of interest" description="Disordered" evidence="8">
    <location>
        <begin position="1"/>
        <end position="41"/>
    </location>
</feature>
<evidence type="ECO:0000256" key="4">
    <source>
        <dbReference type="ARBA" id="ARBA00022679"/>
    </source>
</evidence>
<dbReference type="RefSeq" id="WP_091725982.1">
    <property type="nucleotide sequence ID" value="NZ_LT629757.1"/>
</dbReference>
<keyword evidence="3" id="KW-0328">Glycosyltransferase</keyword>
<feature type="transmembrane region" description="Helical" evidence="9">
    <location>
        <begin position="397"/>
        <end position="418"/>
    </location>
</feature>
<dbReference type="Pfam" id="PF13231">
    <property type="entry name" value="PMT_2"/>
    <property type="match status" value="1"/>
</dbReference>
<sequence>MEPTSTLPRTVVPGPHARATPATTPLTAPPRAATGATGGRDRLARAWRGSQDDPAWARPALLGLLAATALLYLWGLGASGWANSFYSAAAQAGSASWKAFFFGSSDAASSITVDKTPLALWPMALSIRIFGLSSWSILVPQALMGVATVGLLHRLVRRTTGSAAAGLLAGTVMALTPVAVLMFRFNNPDALLVLLLVGSAMATLRAIEETRVPTGHAVRWVALGGALVGAAFLAKMLQAFLVLPALGLAYLLFAQTSWGRKLGHLAIAFGAMVLAGGWWVAIVELWPASSRPYIGGSQDNSILELTLGYNGLGRLNGDETGSVGGGNGWGTTGLLRLFDSEIGGQIAWLLPAALVLGAAALWFARRQRRVGAALVLWGTWLVVTALTFSFMAGIFHAYYTVALAPAVAVLVGTGAWVLWERRDSVVASGVLAFTVALTSALAWFLLDRAGDFVPWLKWLVLVLGLAGALAVSVAGHLPRRLAVAAAAVALVAGLAGPAAYAVSTAATPHTGSIPTAGPSTGGGPGGTGGGPGGMRGGTPPGATTGGATGGGAGGLLNGSTSSAEMTALLQTDADGYTWAAAAVGSNNASGYQLASEEPVMAIGGFNGSDPSPTLAQFQQYVADGQVHYFIASSGGMGGGPGGDSSNEIAAWVEASFRATTVGGTTVYDLSGGVQ</sequence>
<evidence type="ECO:0000256" key="2">
    <source>
        <dbReference type="ARBA" id="ARBA00022475"/>
    </source>
</evidence>
<feature type="transmembrane region" description="Helical" evidence="9">
    <location>
        <begin position="346"/>
        <end position="364"/>
    </location>
</feature>
<evidence type="ECO:0000256" key="6">
    <source>
        <dbReference type="ARBA" id="ARBA00022989"/>
    </source>
</evidence>
<feature type="transmembrane region" description="Helical" evidence="9">
    <location>
        <begin position="190"/>
        <end position="207"/>
    </location>
</feature>
<feature type="transmembrane region" description="Helical" evidence="9">
    <location>
        <begin position="481"/>
        <end position="502"/>
    </location>
</feature>
<keyword evidence="13" id="KW-1185">Reference proteome</keyword>
<evidence type="ECO:0000256" key="1">
    <source>
        <dbReference type="ARBA" id="ARBA00004651"/>
    </source>
</evidence>
<feature type="transmembrane region" description="Helical" evidence="9">
    <location>
        <begin position="265"/>
        <end position="286"/>
    </location>
</feature>
<dbReference type="InterPro" id="IPR038731">
    <property type="entry name" value="RgtA/B/C-like"/>
</dbReference>
<evidence type="ECO:0000256" key="7">
    <source>
        <dbReference type="ARBA" id="ARBA00023136"/>
    </source>
</evidence>
<dbReference type="OrthoDB" id="5241882at2"/>
<evidence type="ECO:0000256" key="9">
    <source>
        <dbReference type="SAM" id="Phobius"/>
    </source>
</evidence>
<feature type="transmembrane region" description="Helical" evidence="9">
    <location>
        <begin position="227"/>
        <end position="253"/>
    </location>
</feature>
<keyword evidence="5 9" id="KW-0812">Transmembrane</keyword>
<feature type="compositionally biased region" description="Low complexity" evidence="8">
    <location>
        <begin position="13"/>
        <end position="35"/>
    </location>
</feature>
<dbReference type="STRING" id="642780.SAMN04488570_0637"/>
<dbReference type="GO" id="GO:0005886">
    <property type="term" value="C:plasma membrane"/>
    <property type="evidence" value="ECO:0007669"/>
    <property type="project" value="UniProtKB-SubCell"/>
</dbReference>
<feature type="transmembrane region" description="Helical" evidence="9">
    <location>
        <begin position="164"/>
        <end position="183"/>
    </location>
</feature>
<evidence type="ECO:0000256" key="5">
    <source>
        <dbReference type="ARBA" id="ARBA00022692"/>
    </source>
</evidence>
<dbReference type="InterPro" id="IPR050297">
    <property type="entry name" value="LipidA_mod_glycosyltrf_83"/>
</dbReference>
<dbReference type="GO" id="GO:0016763">
    <property type="term" value="F:pentosyltransferase activity"/>
    <property type="evidence" value="ECO:0007669"/>
    <property type="project" value="TreeGrafter"/>
</dbReference>
<evidence type="ECO:0000313" key="12">
    <source>
        <dbReference type="EMBL" id="SDR88450.1"/>
    </source>
</evidence>
<feature type="domain" description="Putative mannosyltransferase YkcA/B-like C-terminal" evidence="11">
    <location>
        <begin position="566"/>
        <end position="654"/>
    </location>
</feature>
<accession>A0A1H1MPC0</accession>
<dbReference type="AlphaFoldDB" id="A0A1H1MPC0"/>
<dbReference type="Pfam" id="PF24878">
    <property type="entry name" value="YkcB_C"/>
    <property type="match status" value="1"/>
</dbReference>
<feature type="transmembrane region" description="Helical" evidence="9">
    <location>
        <begin position="452"/>
        <end position="474"/>
    </location>
</feature>
<evidence type="ECO:0000313" key="13">
    <source>
        <dbReference type="Proteomes" id="UP000198859"/>
    </source>
</evidence>
<protein>
    <submittedName>
        <fullName evidence="12">4-amino-4-deoxy-L-arabinose transferase</fullName>
    </submittedName>
</protein>
<dbReference type="InterPro" id="IPR056785">
    <property type="entry name" value="YkcA/B-like_C"/>
</dbReference>
<name>A0A1H1MPC0_9ACTN</name>
<dbReference type="Proteomes" id="UP000198859">
    <property type="component" value="Chromosome I"/>
</dbReference>
<evidence type="ECO:0000259" key="10">
    <source>
        <dbReference type="Pfam" id="PF13231"/>
    </source>
</evidence>
<feature type="transmembrane region" description="Helical" evidence="9">
    <location>
        <begin position="425"/>
        <end position="446"/>
    </location>
</feature>
<dbReference type="EMBL" id="LT629757">
    <property type="protein sequence ID" value="SDR88450.1"/>
    <property type="molecule type" value="Genomic_DNA"/>
</dbReference>
<keyword evidence="2" id="KW-1003">Cell membrane</keyword>
<keyword evidence="6 9" id="KW-1133">Transmembrane helix</keyword>
<feature type="transmembrane region" description="Helical" evidence="9">
    <location>
        <begin position="55"/>
        <end position="74"/>
    </location>
</feature>
<feature type="compositionally biased region" description="Gly residues" evidence="8">
    <location>
        <begin position="519"/>
        <end position="556"/>
    </location>
</feature>
<feature type="domain" description="Glycosyltransferase RgtA/B/C/D-like" evidence="10">
    <location>
        <begin position="114"/>
        <end position="275"/>
    </location>
</feature>
<dbReference type="GO" id="GO:0010041">
    <property type="term" value="P:response to iron(III) ion"/>
    <property type="evidence" value="ECO:0007669"/>
    <property type="project" value="TreeGrafter"/>
</dbReference>
<keyword evidence="4 12" id="KW-0808">Transferase</keyword>
<feature type="transmembrane region" description="Helical" evidence="9">
    <location>
        <begin position="129"/>
        <end position="152"/>
    </location>
</feature>
<feature type="region of interest" description="Disordered" evidence="8">
    <location>
        <begin position="511"/>
        <end position="556"/>
    </location>
</feature>
<evidence type="ECO:0000256" key="8">
    <source>
        <dbReference type="SAM" id="MobiDB-lite"/>
    </source>
</evidence>
<organism evidence="12 13">
    <name type="scientific">Nocardioides scoriae</name>
    <dbReference type="NCBI Taxonomy" id="642780"/>
    <lineage>
        <taxon>Bacteria</taxon>
        <taxon>Bacillati</taxon>
        <taxon>Actinomycetota</taxon>
        <taxon>Actinomycetes</taxon>
        <taxon>Propionibacteriales</taxon>
        <taxon>Nocardioidaceae</taxon>
        <taxon>Nocardioides</taxon>
    </lineage>
</organism>
<gene>
    <name evidence="12" type="ORF">SAMN04488570_0637</name>
</gene>
<reference evidence="13" key="1">
    <citation type="submission" date="2016-10" db="EMBL/GenBank/DDBJ databases">
        <authorList>
            <person name="Varghese N."/>
            <person name="Submissions S."/>
        </authorList>
    </citation>
    <scope>NUCLEOTIDE SEQUENCE [LARGE SCALE GENOMIC DNA]</scope>
    <source>
        <strain evidence="13">DSM 22127</strain>
    </source>
</reference>
<proteinExistence type="predicted"/>
<dbReference type="PANTHER" id="PTHR33908">
    <property type="entry name" value="MANNOSYLTRANSFERASE YKCB-RELATED"/>
    <property type="match status" value="1"/>
</dbReference>
<comment type="subcellular location">
    <subcellularLocation>
        <location evidence="1">Cell membrane</location>
        <topology evidence="1">Multi-pass membrane protein</topology>
    </subcellularLocation>
</comment>
<dbReference type="PANTHER" id="PTHR33908:SF3">
    <property type="entry name" value="UNDECAPRENYL PHOSPHATE-ALPHA-4-AMINO-4-DEOXY-L-ARABINOSE ARABINOSYL TRANSFERASE"/>
    <property type="match status" value="1"/>
</dbReference>
<keyword evidence="7 9" id="KW-0472">Membrane</keyword>